<dbReference type="AlphaFoldDB" id="A0A9W8B777"/>
<dbReference type="SMART" id="SM01180">
    <property type="entry name" value="DWNN"/>
    <property type="match status" value="1"/>
</dbReference>
<dbReference type="Proteomes" id="UP001151582">
    <property type="component" value="Unassembled WGS sequence"/>
</dbReference>
<dbReference type="GO" id="GO:0006397">
    <property type="term" value="P:mRNA processing"/>
    <property type="evidence" value="ECO:0007669"/>
    <property type="project" value="InterPro"/>
</dbReference>
<feature type="domain" description="DWNN" evidence="10">
    <location>
        <begin position="4"/>
        <end position="76"/>
    </location>
</feature>
<dbReference type="SUPFAM" id="SSF57850">
    <property type="entry name" value="RING/U-box"/>
    <property type="match status" value="1"/>
</dbReference>
<dbReference type="GO" id="GO:0016567">
    <property type="term" value="P:protein ubiquitination"/>
    <property type="evidence" value="ECO:0007669"/>
    <property type="project" value="InterPro"/>
</dbReference>
<dbReference type="GO" id="GO:0061630">
    <property type="term" value="F:ubiquitin protein ligase activity"/>
    <property type="evidence" value="ECO:0007669"/>
    <property type="project" value="InterPro"/>
</dbReference>
<feature type="compositionally biased region" description="Basic residues" evidence="7">
    <location>
        <begin position="668"/>
        <end position="680"/>
    </location>
</feature>
<evidence type="ECO:0000259" key="10">
    <source>
        <dbReference type="PROSITE" id="PS51282"/>
    </source>
</evidence>
<dbReference type="PROSITE" id="PS50089">
    <property type="entry name" value="ZF_RING_2"/>
    <property type="match status" value="1"/>
</dbReference>
<keyword evidence="3 6" id="KW-0863">Zinc-finger</keyword>
<keyword evidence="5" id="KW-0539">Nucleus</keyword>
<feature type="domain" description="RING-type" evidence="8">
    <location>
        <begin position="293"/>
        <end position="337"/>
    </location>
</feature>
<dbReference type="InterPro" id="IPR001841">
    <property type="entry name" value="Znf_RING"/>
</dbReference>
<sequence length="806" mass="89444">MSQIHYKFKAAKDYSSITFDGLSISVYDLKQEVLKAKKLVASDFALVITNAQTNEDYTDDKALIPRNSSVFVRRVPIKPGKGGGGPGGSSAHLNRLPSLAHHHGGGSGHGGRRSGPGSDYHGPPSAAIPDLAALPENATAEDRQIQEMLQQSTIQWERQSEQLASNYTKEQRYRPHARPYGGGHHGSSNRPLRPDYVCNRCGSKGHHIYDCPARFDKSQARPRVSRTTGIPKDFLQKVDKVSDTKNVMVDSDGSFVVPQANDAAWKKFQQSTKRSLGSEASLAGMSVPKDLQCPLCHELLRDAVKTPCCHTTFCDECITRSLLDTDPERHFICPQCHKSGVTPDQLVADPVLRQRTERHIQQWATSRARSEDLRSGENTTEASASQPGANREPPSTANGHDAPGSSGNVAHDGGGAGYKGGPRPMAGGYRPPRFSNNPMMFQRPPMGPQRPYGMGMNMGAMPMPMMGGNMPFGMGMNMPFAGGCPMFGPNAMSWGMGRPGMRNHQNNFNHNNHRNNSGYNNGSGRYGPQQPHTRPQFHQAPDAGSEHHQPDFHYDEPEQNLEADTRPRSPGYSLRRQPSASPEQNNWDAPRNHSKDSVDHSSSNGQFGHEDHPTHHESADRSSLGSGAASWDNRGSRSPRHPKHHDRDRSRSPRRQYSRSRDYEPRHSHSRSRSRSRSSRRPRDSSRVSNRSTSSYRQRRSRSRSHSRARRHDDRRSTSRRERSPPSSFRRETGPMLQAKGGGLRIAGAGQRAQVLGHGHQHHRRDSSRDSSAHPDNHSNGRSHRRVGRDGSSSRSAHRGSRRAHY</sequence>
<evidence type="ECO:0000259" key="8">
    <source>
        <dbReference type="PROSITE" id="PS50089"/>
    </source>
</evidence>
<dbReference type="Gene3D" id="4.10.60.10">
    <property type="entry name" value="Zinc finger, CCHC-type"/>
    <property type="match status" value="1"/>
</dbReference>
<feature type="region of interest" description="Disordered" evidence="7">
    <location>
        <begin position="75"/>
        <end position="129"/>
    </location>
</feature>
<feature type="compositionally biased region" description="Basic residues" evidence="7">
    <location>
        <begin position="697"/>
        <end position="710"/>
    </location>
</feature>
<feature type="compositionally biased region" description="Low complexity" evidence="7">
    <location>
        <begin position="502"/>
        <end position="527"/>
    </location>
</feature>
<evidence type="ECO:0000256" key="6">
    <source>
        <dbReference type="PROSITE-ProRule" id="PRU00047"/>
    </source>
</evidence>
<dbReference type="Pfam" id="PF13696">
    <property type="entry name" value="zf-CCHC_2"/>
    <property type="match status" value="1"/>
</dbReference>
<evidence type="ECO:0000256" key="2">
    <source>
        <dbReference type="ARBA" id="ARBA00022723"/>
    </source>
</evidence>
<dbReference type="PANTHER" id="PTHR15439">
    <property type="entry name" value="RETINOBLASTOMA-BINDING PROTEIN 6"/>
    <property type="match status" value="1"/>
</dbReference>
<evidence type="ECO:0000313" key="11">
    <source>
        <dbReference type="EMBL" id="KAJ1979188.1"/>
    </source>
</evidence>
<feature type="compositionally biased region" description="Basic and acidic residues" evidence="7">
    <location>
        <begin position="767"/>
        <end position="779"/>
    </location>
</feature>
<dbReference type="InterPro" id="IPR013083">
    <property type="entry name" value="Znf_RING/FYVE/PHD"/>
</dbReference>
<feature type="compositionally biased region" description="Basic and acidic residues" evidence="7">
    <location>
        <begin position="590"/>
        <end position="599"/>
    </location>
</feature>
<dbReference type="GO" id="GO:0008270">
    <property type="term" value="F:zinc ion binding"/>
    <property type="evidence" value="ECO:0007669"/>
    <property type="project" value="UniProtKB-KW"/>
</dbReference>
<dbReference type="Gene3D" id="3.10.20.90">
    <property type="entry name" value="Phosphatidylinositol 3-kinase Catalytic Subunit, Chain A, domain 1"/>
    <property type="match status" value="1"/>
</dbReference>
<feature type="compositionally biased region" description="Basic and acidic residues" evidence="7">
    <location>
        <begin position="544"/>
        <end position="556"/>
    </location>
</feature>
<evidence type="ECO:0000256" key="3">
    <source>
        <dbReference type="ARBA" id="ARBA00022771"/>
    </source>
</evidence>
<feature type="domain" description="CCHC-type" evidence="9">
    <location>
        <begin position="198"/>
        <end position="212"/>
    </location>
</feature>
<feature type="compositionally biased region" description="Polar residues" evidence="7">
    <location>
        <begin position="576"/>
        <end position="587"/>
    </location>
</feature>
<organism evidence="11 12">
    <name type="scientific">Dimargaris verticillata</name>
    <dbReference type="NCBI Taxonomy" id="2761393"/>
    <lineage>
        <taxon>Eukaryota</taxon>
        <taxon>Fungi</taxon>
        <taxon>Fungi incertae sedis</taxon>
        <taxon>Zoopagomycota</taxon>
        <taxon>Kickxellomycotina</taxon>
        <taxon>Dimargaritomycetes</taxon>
        <taxon>Dimargaritales</taxon>
        <taxon>Dimargaritaceae</taxon>
        <taxon>Dimargaris</taxon>
    </lineage>
</organism>
<comment type="caution">
    <text evidence="11">The sequence shown here is derived from an EMBL/GenBank/DDBJ whole genome shotgun (WGS) entry which is preliminary data.</text>
</comment>
<dbReference type="OrthoDB" id="106784at2759"/>
<dbReference type="Pfam" id="PF08783">
    <property type="entry name" value="DWNN"/>
    <property type="match status" value="1"/>
</dbReference>
<dbReference type="CDD" id="cd16620">
    <property type="entry name" value="vRING-HC-C4C4_RBBP6"/>
    <property type="match status" value="1"/>
</dbReference>
<dbReference type="PROSITE" id="PS50158">
    <property type="entry name" value="ZF_CCHC"/>
    <property type="match status" value="1"/>
</dbReference>
<dbReference type="GO" id="GO:0003676">
    <property type="term" value="F:nucleic acid binding"/>
    <property type="evidence" value="ECO:0007669"/>
    <property type="project" value="InterPro"/>
</dbReference>
<dbReference type="PROSITE" id="PS51282">
    <property type="entry name" value="DWNN"/>
    <property type="match status" value="1"/>
</dbReference>
<dbReference type="InterPro" id="IPR025829">
    <property type="entry name" value="Zn_knuckle_CX2CX3GHX4C"/>
</dbReference>
<protein>
    <submittedName>
        <fullName evidence="11">Retinoblastoma-binding protein</fullName>
    </submittedName>
</protein>
<feature type="compositionally biased region" description="Basic and acidic residues" evidence="7">
    <location>
        <begin position="608"/>
        <end position="620"/>
    </location>
</feature>
<evidence type="ECO:0000313" key="12">
    <source>
        <dbReference type="Proteomes" id="UP001151582"/>
    </source>
</evidence>
<dbReference type="InterPro" id="IPR033489">
    <property type="entry name" value="RBBP6"/>
</dbReference>
<keyword evidence="2" id="KW-0479">Metal-binding</keyword>
<dbReference type="InterPro" id="IPR014891">
    <property type="entry name" value="DWNN_domain"/>
</dbReference>
<feature type="compositionally biased region" description="Basic and acidic residues" evidence="7">
    <location>
        <begin position="711"/>
        <end position="733"/>
    </location>
</feature>
<proteinExistence type="predicted"/>
<evidence type="ECO:0000256" key="1">
    <source>
        <dbReference type="ARBA" id="ARBA00004123"/>
    </source>
</evidence>
<evidence type="ECO:0000256" key="5">
    <source>
        <dbReference type="ARBA" id="ARBA00023242"/>
    </source>
</evidence>
<comment type="subcellular location">
    <subcellularLocation>
        <location evidence="1">Nucleus</location>
    </subcellularLocation>
</comment>
<keyword evidence="12" id="KW-1185">Reference proteome</keyword>
<feature type="region of interest" description="Disordered" evidence="7">
    <location>
        <begin position="359"/>
        <end position="442"/>
    </location>
</feature>
<keyword evidence="4" id="KW-0862">Zinc</keyword>
<feature type="compositionally biased region" description="Polar residues" evidence="7">
    <location>
        <begin position="376"/>
        <end position="398"/>
    </location>
</feature>
<dbReference type="InterPro" id="IPR001878">
    <property type="entry name" value="Znf_CCHC"/>
</dbReference>
<dbReference type="PANTHER" id="PTHR15439:SF0">
    <property type="entry name" value="CELL DIVISION CYCLE AND APOPTOSIS REGULATOR PROTEIN 1-RELATED"/>
    <property type="match status" value="1"/>
</dbReference>
<feature type="region of interest" description="Disordered" evidence="7">
    <location>
        <begin position="498"/>
        <end position="806"/>
    </location>
</feature>
<dbReference type="SUPFAM" id="SSF57756">
    <property type="entry name" value="Retrovirus zinc finger-like domains"/>
    <property type="match status" value="1"/>
</dbReference>
<accession>A0A9W8B777</accession>
<name>A0A9W8B777_9FUNG</name>
<dbReference type="GO" id="GO:0006511">
    <property type="term" value="P:ubiquitin-dependent protein catabolic process"/>
    <property type="evidence" value="ECO:0007669"/>
    <property type="project" value="TreeGrafter"/>
</dbReference>
<gene>
    <name evidence="11" type="primary">MPE1</name>
    <name evidence="11" type="ORF">H4R34_002922</name>
</gene>
<dbReference type="GO" id="GO:0005634">
    <property type="term" value="C:nucleus"/>
    <property type="evidence" value="ECO:0007669"/>
    <property type="project" value="UniProtKB-SubCell"/>
</dbReference>
<dbReference type="Gene3D" id="3.30.40.10">
    <property type="entry name" value="Zinc/RING finger domain, C3HC4 (zinc finger)"/>
    <property type="match status" value="1"/>
</dbReference>
<evidence type="ECO:0000259" key="9">
    <source>
        <dbReference type="PROSITE" id="PS50158"/>
    </source>
</evidence>
<feature type="compositionally biased region" description="Low complexity" evidence="7">
    <location>
        <begin position="687"/>
        <end position="696"/>
    </location>
</feature>
<reference evidence="11" key="1">
    <citation type="submission" date="2022-07" db="EMBL/GenBank/DDBJ databases">
        <title>Phylogenomic reconstructions and comparative analyses of Kickxellomycotina fungi.</title>
        <authorList>
            <person name="Reynolds N.K."/>
            <person name="Stajich J.E."/>
            <person name="Barry K."/>
            <person name="Grigoriev I.V."/>
            <person name="Crous P."/>
            <person name="Smith M.E."/>
        </authorList>
    </citation>
    <scope>NUCLEOTIDE SEQUENCE</scope>
    <source>
        <strain evidence="11">RSA 567</strain>
    </source>
</reference>
<dbReference type="InterPro" id="IPR036875">
    <property type="entry name" value="Znf_CCHC_sf"/>
</dbReference>
<feature type="compositionally biased region" description="Basic residues" evidence="7">
    <location>
        <begin position="796"/>
        <end position="806"/>
    </location>
</feature>
<dbReference type="EMBL" id="JANBQB010000232">
    <property type="protein sequence ID" value="KAJ1979188.1"/>
    <property type="molecule type" value="Genomic_DNA"/>
</dbReference>
<evidence type="ECO:0000256" key="4">
    <source>
        <dbReference type="ARBA" id="ARBA00022833"/>
    </source>
</evidence>
<dbReference type="SMART" id="SM00184">
    <property type="entry name" value="RING"/>
    <property type="match status" value="1"/>
</dbReference>
<evidence type="ECO:0000256" key="7">
    <source>
        <dbReference type="SAM" id="MobiDB-lite"/>
    </source>
</evidence>